<feature type="compositionally biased region" description="Acidic residues" evidence="3">
    <location>
        <begin position="1"/>
        <end position="12"/>
    </location>
</feature>
<proteinExistence type="predicted"/>
<dbReference type="CDD" id="cd08771">
    <property type="entry name" value="DLP_1"/>
    <property type="match status" value="1"/>
</dbReference>
<dbReference type="SUPFAM" id="SSF52540">
    <property type="entry name" value="P-loop containing nucleoside triphosphate hydrolases"/>
    <property type="match status" value="1"/>
</dbReference>
<dbReference type="InterPro" id="IPR000375">
    <property type="entry name" value="Dynamin_stalk"/>
</dbReference>
<name>A0A8E2JDL0_9PEZI</name>
<protein>
    <recommendedName>
        <fullName evidence="8">Dynamin family protein</fullName>
    </recommendedName>
</protein>
<dbReference type="InterPro" id="IPR020850">
    <property type="entry name" value="GED_dom"/>
</dbReference>
<dbReference type="PROSITE" id="PS51718">
    <property type="entry name" value="G_DYNAMIN_2"/>
    <property type="match status" value="1"/>
</dbReference>
<dbReference type="PROSITE" id="PS51388">
    <property type="entry name" value="GED"/>
    <property type="match status" value="1"/>
</dbReference>
<evidence type="ECO:0000256" key="1">
    <source>
        <dbReference type="ARBA" id="ARBA00022741"/>
    </source>
</evidence>
<feature type="region of interest" description="Disordered" evidence="3">
    <location>
        <begin position="1"/>
        <end position="23"/>
    </location>
</feature>
<dbReference type="Proteomes" id="UP000250266">
    <property type="component" value="Unassembled WGS sequence"/>
</dbReference>
<evidence type="ECO:0000259" key="4">
    <source>
        <dbReference type="PROSITE" id="PS51388"/>
    </source>
</evidence>
<dbReference type="FunFam" id="3.40.50.300:FF:001425">
    <property type="entry name" value="Dynamin GTPase, putative"/>
    <property type="match status" value="1"/>
</dbReference>
<organism evidence="6 7">
    <name type="scientific">Lepidopterella palustris CBS 459.81</name>
    <dbReference type="NCBI Taxonomy" id="1314670"/>
    <lineage>
        <taxon>Eukaryota</taxon>
        <taxon>Fungi</taxon>
        <taxon>Dikarya</taxon>
        <taxon>Ascomycota</taxon>
        <taxon>Pezizomycotina</taxon>
        <taxon>Dothideomycetes</taxon>
        <taxon>Pleosporomycetidae</taxon>
        <taxon>Mytilinidiales</taxon>
        <taxon>Argynnaceae</taxon>
        <taxon>Lepidopterella</taxon>
    </lineage>
</organism>
<dbReference type="InterPro" id="IPR022812">
    <property type="entry name" value="Dynamin"/>
</dbReference>
<dbReference type="GO" id="GO:0006897">
    <property type="term" value="P:endocytosis"/>
    <property type="evidence" value="ECO:0007669"/>
    <property type="project" value="TreeGrafter"/>
</dbReference>
<dbReference type="PANTHER" id="PTHR11566">
    <property type="entry name" value="DYNAMIN"/>
    <property type="match status" value="1"/>
</dbReference>
<dbReference type="Gene3D" id="3.40.50.300">
    <property type="entry name" value="P-loop containing nucleotide triphosphate hydrolases"/>
    <property type="match status" value="1"/>
</dbReference>
<evidence type="ECO:0000313" key="6">
    <source>
        <dbReference type="EMBL" id="OCK78139.1"/>
    </source>
</evidence>
<evidence type="ECO:0000256" key="2">
    <source>
        <dbReference type="ARBA" id="ARBA00023134"/>
    </source>
</evidence>
<dbReference type="GO" id="GO:0000266">
    <property type="term" value="P:mitochondrial fission"/>
    <property type="evidence" value="ECO:0007669"/>
    <property type="project" value="TreeGrafter"/>
</dbReference>
<dbReference type="InterPro" id="IPR027417">
    <property type="entry name" value="P-loop_NTPase"/>
</dbReference>
<dbReference type="EMBL" id="KV745078">
    <property type="protein sequence ID" value="OCK78139.1"/>
    <property type="molecule type" value="Genomic_DNA"/>
</dbReference>
<keyword evidence="1" id="KW-0547">Nucleotide-binding</keyword>
<dbReference type="SMART" id="SM00053">
    <property type="entry name" value="DYNc"/>
    <property type="match status" value="1"/>
</dbReference>
<dbReference type="Pfam" id="PF00350">
    <property type="entry name" value="Dynamin_N"/>
    <property type="match status" value="1"/>
</dbReference>
<evidence type="ECO:0000256" key="3">
    <source>
        <dbReference type="SAM" id="MobiDB-lite"/>
    </source>
</evidence>
<keyword evidence="7" id="KW-1185">Reference proteome</keyword>
<dbReference type="GO" id="GO:0005739">
    <property type="term" value="C:mitochondrion"/>
    <property type="evidence" value="ECO:0007669"/>
    <property type="project" value="TreeGrafter"/>
</dbReference>
<dbReference type="InterPro" id="IPR001401">
    <property type="entry name" value="Dynamin_GTPase"/>
</dbReference>
<dbReference type="GO" id="GO:0016020">
    <property type="term" value="C:membrane"/>
    <property type="evidence" value="ECO:0007669"/>
    <property type="project" value="TreeGrafter"/>
</dbReference>
<dbReference type="OrthoDB" id="415706at2759"/>
<dbReference type="GO" id="GO:0003924">
    <property type="term" value="F:GTPase activity"/>
    <property type="evidence" value="ECO:0007669"/>
    <property type="project" value="InterPro"/>
</dbReference>
<gene>
    <name evidence="6" type="ORF">K432DRAFT_302637</name>
</gene>
<dbReference type="GO" id="GO:0005525">
    <property type="term" value="F:GTP binding"/>
    <property type="evidence" value="ECO:0007669"/>
    <property type="project" value="InterPro"/>
</dbReference>
<evidence type="ECO:0000259" key="5">
    <source>
        <dbReference type="PROSITE" id="PS51718"/>
    </source>
</evidence>
<dbReference type="GO" id="GO:0016559">
    <property type="term" value="P:peroxisome fission"/>
    <property type="evidence" value="ECO:0007669"/>
    <property type="project" value="TreeGrafter"/>
</dbReference>
<dbReference type="GO" id="GO:0048312">
    <property type="term" value="P:intracellular distribution of mitochondria"/>
    <property type="evidence" value="ECO:0007669"/>
    <property type="project" value="TreeGrafter"/>
</dbReference>
<feature type="domain" description="Dynamin-type G" evidence="5">
    <location>
        <begin position="57"/>
        <end position="345"/>
    </location>
</feature>
<dbReference type="GO" id="GO:0005874">
    <property type="term" value="C:microtubule"/>
    <property type="evidence" value="ECO:0007669"/>
    <property type="project" value="TreeGrafter"/>
</dbReference>
<evidence type="ECO:0008006" key="8">
    <source>
        <dbReference type="Google" id="ProtNLM"/>
    </source>
</evidence>
<dbReference type="PRINTS" id="PR00195">
    <property type="entry name" value="DYNAMIN"/>
</dbReference>
<reference evidence="6 7" key="1">
    <citation type="journal article" date="2016" name="Nat. Commun.">
        <title>Ectomycorrhizal ecology is imprinted in the genome of the dominant symbiotic fungus Cenococcum geophilum.</title>
        <authorList>
            <consortium name="DOE Joint Genome Institute"/>
            <person name="Peter M."/>
            <person name="Kohler A."/>
            <person name="Ohm R.A."/>
            <person name="Kuo A."/>
            <person name="Krutzmann J."/>
            <person name="Morin E."/>
            <person name="Arend M."/>
            <person name="Barry K.W."/>
            <person name="Binder M."/>
            <person name="Choi C."/>
            <person name="Clum A."/>
            <person name="Copeland A."/>
            <person name="Grisel N."/>
            <person name="Haridas S."/>
            <person name="Kipfer T."/>
            <person name="LaButti K."/>
            <person name="Lindquist E."/>
            <person name="Lipzen A."/>
            <person name="Maire R."/>
            <person name="Meier B."/>
            <person name="Mihaltcheva S."/>
            <person name="Molinier V."/>
            <person name="Murat C."/>
            <person name="Poggeler S."/>
            <person name="Quandt C.A."/>
            <person name="Sperisen C."/>
            <person name="Tritt A."/>
            <person name="Tisserant E."/>
            <person name="Crous P.W."/>
            <person name="Henrissat B."/>
            <person name="Nehls U."/>
            <person name="Egli S."/>
            <person name="Spatafora J.W."/>
            <person name="Grigoriev I.V."/>
            <person name="Martin F.M."/>
        </authorList>
    </citation>
    <scope>NUCLEOTIDE SEQUENCE [LARGE SCALE GENOMIC DNA]</scope>
    <source>
        <strain evidence="6 7">CBS 459.81</strain>
    </source>
</reference>
<dbReference type="InterPro" id="IPR030381">
    <property type="entry name" value="G_DYNAMIN_dom"/>
</dbReference>
<evidence type="ECO:0000313" key="7">
    <source>
        <dbReference type="Proteomes" id="UP000250266"/>
    </source>
</evidence>
<dbReference type="InterPro" id="IPR045063">
    <property type="entry name" value="Dynamin_N"/>
</dbReference>
<dbReference type="Pfam" id="PF01031">
    <property type="entry name" value="Dynamin_M"/>
    <property type="match status" value="1"/>
</dbReference>
<dbReference type="GO" id="GO:0008017">
    <property type="term" value="F:microtubule binding"/>
    <property type="evidence" value="ECO:0007669"/>
    <property type="project" value="TreeGrafter"/>
</dbReference>
<sequence>MYGTEFEQENEESITPPQTPIDPEMVTTDSLEALQSDTQRKVMDIIDKLRRIGLNGIVKLPQLVVCGDQSSGKSSVLEAITEVPFPRKENLCTRFATEIVLRRDPVSSISTRITPDKSRPNSEQEKLRTFKKSIHDFSELPVLMEEATTLMGLGVVGQDRTPAFSRDVLSIEICGPKRPQLTLVDLPGLIHTENKSQTKQDVQLIRDLVEEYISNERTVILAIVSAKNDYANQIILDHCRRVDSKGSRTLGIITKPDFLRPGSENEMDWIDLALNRNIPFELGWHMVRNRADGELNSTFEERNYSERLFFSQGRYRDLPRDMVGVESLRTRLSRLLDGHLNRELPLLKKEVEVKLQETMNELRKLGDKRHSVPEQRMFLMDISMKINKILESGVKGQYDHEFFGSVHMNAPIDSEENIRRFRAVIQHLNLQFAENMRRYGQKFRISSCVLDSEDQYSERDFDNTKEEAAVYGHRKEGNNELSDELDATNLPRPIKMTRRDAISWVQRVLERSRGYELPGNFNPLLISQLFWEQSEPWQGLALAHIHKVADICRTFMQNVLQDTVAPDIASGLVDLRVEKALKSSLEASCEELAKIVDDKKRHPMTYNHYYTTTIQKQRQKKYSGSLSAVIEKNREPILCNNESEYIDFIRAAGLQKELESCIVQDMDKFSAEEALESQIAYYKDELKYFIGVVTKQVIERHLVDPLPSTITPIIIAGMTDEEVSYVAAEAPEIRSHRAFLEGQKGKLENGIVTFRTAMGGRRA</sequence>
<feature type="domain" description="GED" evidence="4">
    <location>
        <begin position="671"/>
        <end position="762"/>
    </location>
</feature>
<dbReference type="PANTHER" id="PTHR11566:SF66">
    <property type="entry name" value="INTERFERON-INDUCED GTP-BINDING PROTEIN MX"/>
    <property type="match status" value="1"/>
</dbReference>
<accession>A0A8E2JDL0</accession>
<keyword evidence="2" id="KW-0342">GTP-binding</keyword>
<dbReference type="AlphaFoldDB" id="A0A8E2JDL0"/>